<dbReference type="InterPro" id="IPR001126">
    <property type="entry name" value="UmuC"/>
</dbReference>
<dbReference type="CDD" id="cd03468">
    <property type="entry name" value="PolY_like"/>
    <property type="match status" value="1"/>
</dbReference>
<evidence type="ECO:0000256" key="1">
    <source>
        <dbReference type="ARBA" id="ARBA00022763"/>
    </source>
</evidence>
<keyword evidence="1" id="KW-0227">DNA damage</keyword>
<evidence type="ECO:0000259" key="2">
    <source>
        <dbReference type="PROSITE" id="PS50173"/>
    </source>
</evidence>
<dbReference type="Pfam" id="PF00817">
    <property type="entry name" value="IMS"/>
    <property type="match status" value="1"/>
</dbReference>
<dbReference type="InterPro" id="IPR050356">
    <property type="entry name" value="SulA_CellDiv_inhibitor"/>
</dbReference>
<dbReference type="RefSeq" id="WP_152582798.1">
    <property type="nucleotide sequence ID" value="NZ_VIKT02000002.1"/>
</dbReference>
<dbReference type="PANTHER" id="PTHR35369">
    <property type="entry name" value="BLR3025 PROTEIN-RELATED"/>
    <property type="match status" value="1"/>
</dbReference>
<dbReference type="InterPro" id="IPR043502">
    <property type="entry name" value="DNA/RNA_pol_sf"/>
</dbReference>
<organism evidence="3 4">
    <name type="scientific">Microcella pacifica</name>
    <dbReference type="NCBI Taxonomy" id="2591847"/>
    <lineage>
        <taxon>Bacteria</taxon>
        <taxon>Bacillati</taxon>
        <taxon>Actinomycetota</taxon>
        <taxon>Actinomycetes</taxon>
        <taxon>Micrococcales</taxon>
        <taxon>Microbacteriaceae</taxon>
        <taxon>Microcella</taxon>
    </lineage>
</organism>
<sequence length="537" mass="57391">MTRTIVAWVPDWPILAAVREGLVTAGQAVAVVQQNRILACSSAARAQGVRAGQRRREAQSLCTELRIVPADDDRDHRLFSPLIDVIESLVAGVQVVRPGLLALAARGPARYYGSEKAAALALRSALLAEGIPDARLGLADGPFAAELAARSTAPEPTAPGERAPVQSVRIVPREATAAFLAPFPVTTLGDPDLATLLGRLGVRTLGDFAALPASAVRDRFGAAGAHRHALAGAADATPLLPRTPPPDLERVLDLEPPLDRVDQLAFAVRQLADDLVESLVARLLVATAIRIGFRDEHGVESERAWLHPRSFRASEIVDRVRWQLSGETRTLGTRPGSPGSAAERGPGLRSAITRVTIMPESVDALAHHEPGLWGAAPDERVHHALSRVQSLLGHEAVLTAQRTGGRTLAERGALVPWGDRLVSPRPADRPWPGALPQPTPGTVFPSRHAVTVLDASGAPVHVDERMRLSAAPAGFAPGAGGAARPVTSWAGPWPLEERWWDIPRRRLLHRLQVVDSAGVAWLLVLEGGSWWAEARYD</sequence>
<reference evidence="3 4" key="1">
    <citation type="submission" date="2020-03" db="EMBL/GenBank/DDBJ databases">
        <title>Chryseoglobus sp. isolated from a deep-sea seamount.</title>
        <authorList>
            <person name="Zhang D.-C."/>
        </authorList>
    </citation>
    <scope>NUCLEOTIDE SEQUENCE [LARGE SCALE GENOMIC DNA]</scope>
    <source>
        <strain evidence="3 4">KN1116</strain>
    </source>
</reference>
<dbReference type="PROSITE" id="PS50173">
    <property type="entry name" value="UMUC"/>
    <property type="match status" value="1"/>
</dbReference>
<dbReference type="OrthoDB" id="5244088at2"/>
<gene>
    <name evidence="3" type="ORF">FK219_001290</name>
</gene>
<feature type="domain" description="UmuC" evidence="2">
    <location>
        <begin position="26"/>
        <end position="188"/>
    </location>
</feature>
<dbReference type="EMBL" id="VIKT02000002">
    <property type="protein sequence ID" value="NHF61884.1"/>
    <property type="molecule type" value="Genomic_DNA"/>
</dbReference>
<name>A0A9E5JLP1_9MICO</name>
<dbReference type="GO" id="GO:0006281">
    <property type="term" value="P:DNA repair"/>
    <property type="evidence" value="ECO:0007669"/>
    <property type="project" value="InterPro"/>
</dbReference>
<proteinExistence type="predicted"/>
<evidence type="ECO:0000313" key="4">
    <source>
        <dbReference type="Proteomes" id="UP000818266"/>
    </source>
</evidence>
<dbReference type="Gene3D" id="3.40.1170.60">
    <property type="match status" value="1"/>
</dbReference>
<comment type="caution">
    <text evidence="3">The sequence shown here is derived from an EMBL/GenBank/DDBJ whole genome shotgun (WGS) entry which is preliminary data.</text>
</comment>
<dbReference type="Proteomes" id="UP000818266">
    <property type="component" value="Unassembled WGS sequence"/>
</dbReference>
<dbReference type="PANTHER" id="PTHR35369:SF2">
    <property type="entry name" value="BLR3025 PROTEIN"/>
    <property type="match status" value="1"/>
</dbReference>
<dbReference type="AlphaFoldDB" id="A0A9E5JLP1"/>
<dbReference type="SUPFAM" id="SSF56672">
    <property type="entry name" value="DNA/RNA polymerases"/>
    <property type="match status" value="1"/>
</dbReference>
<protein>
    <submittedName>
        <fullName evidence="3">DNA polymerase Y family protein</fullName>
    </submittedName>
</protein>
<evidence type="ECO:0000313" key="3">
    <source>
        <dbReference type="EMBL" id="NHF61884.1"/>
    </source>
</evidence>
<accession>A0A9E5JLP1</accession>
<keyword evidence="4" id="KW-1185">Reference proteome</keyword>